<evidence type="ECO:0000259" key="2">
    <source>
        <dbReference type="Pfam" id="PF00823"/>
    </source>
</evidence>
<dbReference type="OrthoDB" id="4701106at2"/>
<organism evidence="4 5">
    <name type="scientific">Mycobacterium pseudokansasii</name>
    <dbReference type="NCBI Taxonomy" id="2341080"/>
    <lineage>
        <taxon>Bacteria</taxon>
        <taxon>Bacillati</taxon>
        <taxon>Actinomycetota</taxon>
        <taxon>Actinomycetes</taxon>
        <taxon>Mycobacteriales</taxon>
        <taxon>Mycobacteriaceae</taxon>
        <taxon>Mycobacterium</taxon>
    </lineage>
</organism>
<comment type="similarity">
    <text evidence="1">Belongs to the mycobacterial PPE family.</text>
</comment>
<accession>A0A498QQH3</accession>
<dbReference type="AlphaFoldDB" id="A0A498QQH3"/>
<evidence type="ECO:0000256" key="1">
    <source>
        <dbReference type="ARBA" id="ARBA00010652"/>
    </source>
</evidence>
<gene>
    <name evidence="4" type="ORF">LAUMK142_01511</name>
</gene>
<dbReference type="GO" id="GO:0052572">
    <property type="term" value="P:response to host immune response"/>
    <property type="evidence" value="ECO:0007669"/>
    <property type="project" value="TreeGrafter"/>
</dbReference>
<dbReference type="Proteomes" id="UP000268285">
    <property type="component" value="Unassembled WGS sequence"/>
</dbReference>
<dbReference type="Pfam" id="PF12484">
    <property type="entry name" value="PPE-SVP"/>
    <property type="match status" value="1"/>
</dbReference>
<evidence type="ECO:0000259" key="3">
    <source>
        <dbReference type="Pfam" id="PF12484"/>
    </source>
</evidence>
<protein>
    <submittedName>
        <fullName evidence="4">Putative PPE family protein PPE51</fullName>
    </submittedName>
</protein>
<dbReference type="FunFam" id="1.20.1260.20:FF:000001">
    <property type="entry name" value="PPE family protein PPE41"/>
    <property type="match status" value="1"/>
</dbReference>
<dbReference type="InterPro" id="IPR038332">
    <property type="entry name" value="PPE_sf"/>
</dbReference>
<dbReference type="PANTHER" id="PTHR46766">
    <property type="entry name" value="GLUTAMINE-RICH PROTEIN 2"/>
    <property type="match status" value="1"/>
</dbReference>
<dbReference type="Pfam" id="PF00823">
    <property type="entry name" value="PPE"/>
    <property type="match status" value="1"/>
</dbReference>
<dbReference type="RefSeq" id="WP_036404135.1">
    <property type="nucleotide sequence ID" value="NZ_JAIENV010000066.1"/>
</dbReference>
<dbReference type="InterPro" id="IPR000030">
    <property type="entry name" value="PPE_dom"/>
</dbReference>
<dbReference type="Gene3D" id="1.20.1260.20">
    <property type="entry name" value="PPE superfamily"/>
    <property type="match status" value="1"/>
</dbReference>
<feature type="domain" description="PPE family C-terminal" evidence="3">
    <location>
        <begin position="296"/>
        <end position="374"/>
    </location>
</feature>
<dbReference type="InterPro" id="IPR022171">
    <property type="entry name" value="PPE_C"/>
</dbReference>
<sequence length="378" mass="37671">MDYAFLPPDINSARIYSGPGPGSLLAAAGGWDTVAAELTSAAEGYGSVVSSRTTMYWWGLASASMPAMAGPFVEWLETTVAQAKESGDQVRAAAAAFEQAHAMTVPPAVVAANRAQLKALIASNFFGQNTAAIAATEAQYAEMWAQDAAAMYGYANNSAAATALTPFSSPEQSVNPVGVVAQSAAVSQAAGGSAGTTATVLSWLASSAPDALQAVQDWPNILPEDFTILDAIFAVCATVGVSQDVESFAAGIIGAEDNLGLLGTTENSAELLPTGISPVFAAAESSSGAGLSNVVTASMSQAGSIGPLSVPPSETAPSTGPVTALTGSGLTTIPGTGVPDHGLPGVPGTPAGTLRRASSVVPRSGLRLTVMSRPPAAG</sequence>
<proteinExistence type="inferred from homology"/>
<evidence type="ECO:0000313" key="5">
    <source>
        <dbReference type="Proteomes" id="UP000268285"/>
    </source>
</evidence>
<keyword evidence="5" id="KW-1185">Reference proteome</keyword>
<evidence type="ECO:0000313" key="4">
    <source>
        <dbReference type="EMBL" id="VBA48675.1"/>
    </source>
</evidence>
<feature type="domain" description="PPE" evidence="2">
    <location>
        <begin position="2"/>
        <end position="165"/>
    </location>
</feature>
<dbReference type="PANTHER" id="PTHR46766:SF1">
    <property type="entry name" value="GLUTAMINE-RICH PROTEIN 2"/>
    <property type="match status" value="1"/>
</dbReference>
<reference evidence="4 5" key="1">
    <citation type="submission" date="2018-09" db="EMBL/GenBank/DDBJ databases">
        <authorList>
            <person name="Tagini F."/>
        </authorList>
    </citation>
    <scope>NUCLEOTIDE SEQUENCE [LARGE SCALE GENOMIC DNA]</scope>
    <source>
        <strain evidence="4 5">MK142</strain>
    </source>
</reference>
<name>A0A498QQH3_9MYCO</name>
<dbReference type="EMBL" id="UPHU01000001">
    <property type="protein sequence ID" value="VBA48675.1"/>
    <property type="molecule type" value="Genomic_DNA"/>
</dbReference>
<dbReference type="SUPFAM" id="SSF140459">
    <property type="entry name" value="PE/PPE dimer-like"/>
    <property type="match status" value="1"/>
</dbReference>